<dbReference type="FunFam" id="4.10.91.10:FF:000001">
    <property type="entry name" value="Cytochrome c oxidase subunit 7A1, mitochondrial"/>
    <property type="match status" value="1"/>
</dbReference>
<dbReference type="PANTHER" id="PTHR10510">
    <property type="entry name" value="CYTOCHROME C OXIDASE POLYPEPTIDE 7A"/>
    <property type="match status" value="1"/>
</dbReference>
<evidence type="ECO:0000256" key="10">
    <source>
        <dbReference type="ARBA" id="ARBA00040282"/>
    </source>
</evidence>
<comment type="subcellular location">
    <subcellularLocation>
        <location evidence="1">Mitochondrion inner membrane</location>
        <topology evidence="1">Single-pass membrane protein</topology>
    </subcellularLocation>
</comment>
<dbReference type="Ensembl" id="ENSCCAT00000030757.1">
    <property type="protein sequence ID" value="ENSCCAP00000013326.1"/>
    <property type="gene ID" value="ENSCCAG00000024466.1"/>
</dbReference>
<keyword evidence="5" id="KW-0809">Transit peptide</keyword>
<evidence type="ECO:0000256" key="11">
    <source>
        <dbReference type="ARBA" id="ARBA00042325"/>
    </source>
</evidence>
<evidence type="ECO:0000256" key="12">
    <source>
        <dbReference type="SAM" id="Phobius"/>
    </source>
</evidence>
<keyword evidence="8" id="KW-0496">Mitochondrion</keyword>
<name>A0A2K5QBP6_CEBIM</name>
<evidence type="ECO:0000256" key="1">
    <source>
        <dbReference type="ARBA" id="ARBA00004434"/>
    </source>
</evidence>
<reference evidence="13" key="1">
    <citation type="submission" date="2025-08" db="UniProtKB">
        <authorList>
            <consortium name="Ensembl"/>
        </authorList>
    </citation>
    <scope>IDENTIFICATION</scope>
</reference>
<feature type="transmembrane region" description="Helical" evidence="12">
    <location>
        <begin position="23"/>
        <end position="41"/>
    </location>
</feature>
<evidence type="ECO:0000256" key="6">
    <source>
        <dbReference type="ARBA" id="ARBA00022989"/>
    </source>
</evidence>
<dbReference type="GeneTree" id="ENSGT00940000154550"/>
<keyword evidence="6 12" id="KW-1133">Transmembrane helix</keyword>
<evidence type="ECO:0000313" key="14">
    <source>
        <dbReference type="Proteomes" id="UP000233040"/>
    </source>
</evidence>
<dbReference type="GO" id="GO:0005743">
    <property type="term" value="C:mitochondrial inner membrane"/>
    <property type="evidence" value="ECO:0007669"/>
    <property type="project" value="UniProtKB-SubCell"/>
</dbReference>
<accession>A0A2K5QBP6</accession>
<dbReference type="GO" id="GO:0045277">
    <property type="term" value="C:respiratory chain complex IV"/>
    <property type="evidence" value="ECO:0007669"/>
    <property type="project" value="InterPro"/>
</dbReference>
<protein>
    <recommendedName>
        <fullName evidence="10">Cytochrome c oxidase subunit 7A2, mitochondrial</fullName>
    </recommendedName>
    <alternativeName>
        <fullName evidence="11">Cytochrome c oxidase subunit VIIa-liver/heart</fullName>
    </alternativeName>
</protein>
<evidence type="ECO:0000256" key="3">
    <source>
        <dbReference type="ARBA" id="ARBA00022692"/>
    </source>
</evidence>
<dbReference type="SUPFAM" id="SSF81419">
    <property type="entry name" value="Mitochondrial cytochrome c oxidase subunit VIIa"/>
    <property type="match status" value="1"/>
</dbReference>
<evidence type="ECO:0000256" key="8">
    <source>
        <dbReference type="ARBA" id="ARBA00023128"/>
    </source>
</evidence>
<dbReference type="AlphaFoldDB" id="A0A2K5QBP6"/>
<dbReference type="InterPro" id="IPR036539">
    <property type="entry name" value="Cyt_c_oxidase_su7a_sf"/>
</dbReference>
<keyword evidence="4" id="KW-0999">Mitochondrion inner membrane</keyword>
<evidence type="ECO:0000256" key="9">
    <source>
        <dbReference type="ARBA" id="ARBA00023136"/>
    </source>
</evidence>
<proteinExistence type="inferred from homology"/>
<keyword evidence="9 12" id="KW-0472">Membrane</keyword>
<evidence type="ECO:0000256" key="2">
    <source>
        <dbReference type="ARBA" id="ARBA00009331"/>
    </source>
</evidence>
<sequence>MLRNLLEEDGIPVYLKGGIVDAILYRATMILTVGGAAYAIYQLAVASFPKKQD</sequence>
<dbReference type="Gene3D" id="4.10.91.10">
    <property type="entry name" value="Cytochrome c oxidase, subunit VIIa"/>
    <property type="match status" value="1"/>
</dbReference>
<reference evidence="13" key="2">
    <citation type="submission" date="2025-09" db="UniProtKB">
        <authorList>
            <consortium name="Ensembl"/>
        </authorList>
    </citation>
    <scope>IDENTIFICATION</scope>
</reference>
<dbReference type="PANTHER" id="PTHR10510:SF15">
    <property type="entry name" value="CYTOCHROME C OXIDASE SUBUNIT 7A2, MITOCHONDRIAL"/>
    <property type="match status" value="1"/>
</dbReference>
<organism evidence="13 14">
    <name type="scientific">Cebus imitator</name>
    <name type="common">Panamanian white-faced capuchin</name>
    <name type="synonym">Cebus capucinus imitator</name>
    <dbReference type="NCBI Taxonomy" id="2715852"/>
    <lineage>
        <taxon>Eukaryota</taxon>
        <taxon>Metazoa</taxon>
        <taxon>Chordata</taxon>
        <taxon>Craniata</taxon>
        <taxon>Vertebrata</taxon>
        <taxon>Euteleostomi</taxon>
        <taxon>Mammalia</taxon>
        <taxon>Eutheria</taxon>
        <taxon>Euarchontoglires</taxon>
        <taxon>Primates</taxon>
        <taxon>Haplorrhini</taxon>
        <taxon>Platyrrhini</taxon>
        <taxon>Cebidae</taxon>
        <taxon>Cebinae</taxon>
        <taxon>Cebus</taxon>
    </lineage>
</organism>
<evidence type="ECO:0000256" key="7">
    <source>
        <dbReference type="ARBA" id="ARBA00022990"/>
    </source>
</evidence>
<keyword evidence="14" id="KW-1185">Reference proteome</keyword>
<evidence type="ECO:0000256" key="5">
    <source>
        <dbReference type="ARBA" id="ARBA00022946"/>
    </source>
</evidence>
<dbReference type="GO" id="GO:0097250">
    <property type="term" value="P:mitochondrial respirasome assembly"/>
    <property type="evidence" value="ECO:0007669"/>
    <property type="project" value="TreeGrafter"/>
</dbReference>
<dbReference type="InterPro" id="IPR003177">
    <property type="entry name" value="Cytc_oxidase_su7a_met"/>
</dbReference>
<dbReference type="GO" id="GO:0002082">
    <property type="term" value="P:regulation of oxidative phosphorylation"/>
    <property type="evidence" value="ECO:0007669"/>
    <property type="project" value="TreeGrafter"/>
</dbReference>
<evidence type="ECO:0000256" key="4">
    <source>
        <dbReference type="ARBA" id="ARBA00022792"/>
    </source>
</evidence>
<keyword evidence="3 12" id="KW-0812">Transmembrane</keyword>
<evidence type="ECO:0000313" key="13">
    <source>
        <dbReference type="Ensembl" id="ENSCCAP00000013326.1"/>
    </source>
</evidence>
<keyword evidence="7" id="KW-0007">Acetylation</keyword>
<dbReference type="GO" id="GO:0006123">
    <property type="term" value="P:mitochondrial electron transport, cytochrome c to oxygen"/>
    <property type="evidence" value="ECO:0007669"/>
    <property type="project" value="InterPro"/>
</dbReference>
<dbReference type="Proteomes" id="UP000233040">
    <property type="component" value="Unassembled WGS sequence"/>
</dbReference>
<comment type="similarity">
    <text evidence="2">Belongs to the cytochrome c oxidase VIIa family.</text>
</comment>